<keyword evidence="2" id="KW-1185">Reference proteome</keyword>
<dbReference type="Proteomes" id="UP000831701">
    <property type="component" value="Chromosome 7"/>
</dbReference>
<protein>
    <submittedName>
        <fullName evidence="1">Uncharacterized protein</fullName>
    </submittedName>
</protein>
<reference evidence="1" key="1">
    <citation type="submission" date="2022-04" db="EMBL/GenBank/DDBJ databases">
        <title>Jade perch genome.</title>
        <authorList>
            <person name="Chao B."/>
        </authorList>
    </citation>
    <scope>NUCLEOTIDE SEQUENCE</scope>
    <source>
        <strain evidence="1">CB-2022</strain>
    </source>
</reference>
<comment type="caution">
    <text evidence="1">The sequence shown here is derived from an EMBL/GenBank/DDBJ whole genome shotgun (WGS) entry which is preliminary data.</text>
</comment>
<proteinExistence type="predicted"/>
<dbReference type="EMBL" id="CM041537">
    <property type="protein sequence ID" value="KAI3370410.1"/>
    <property type="molecule type" value="Genomic_DNA"/>
</dbReference>
<gene>
    <name evidence="1" type="ORF">L3Q82_025168</name>
</gene>
<name>A0ACB8WRL1_9TELE</name>
<evidence type="ECO:0000313" key="2">
    <source>
        <dbReference type="Proteomes" id="UP000831701"/>
    </source>
</evidence>
<accession>A0ACB8WRL1</accession>
<organism evidence="1 2">
    <name type="scientific">Scortum barcoo</name>
    <name type="common">barcoo grunter</name>
    <dbReference type="NCBI Taxonomy" id="214431"/>
    <lineage>
        <taxon>Eukaryota</taxon>
        <taxon>Metazoa</taxon>
        <taxon>Chordata</taxon>
        <taxon>Craniata</taxon>
        <taxon>Vertebrata</taxon>
        <taxon>Euteleostomi</taxon>
        <taxon>Actinopterygii</taxon>
        <taxon>Neopterygii</taxon>
        <taxon>Teleostei</taxon>
        <taxon>Neoteleostei</taxon>
        <taxon>Acanthomorphata</taxon>
        <taxon>Eupercaria</taxon>
        <taxon>Centrarchiformes</taxon>
        <taxon>Terapontoidei</taxon>
        <taxon>Terapontidae</taxon>
        <taxon>Scortum</taxon>
    </lineage>
</organism>
<evidence type="ECO:0000313" key="1">
    <source>
        <dbReference type="EMBL" id="KAI3370410.1"/>
    </source>
</evidence>
<sequence length="394" mass="46940">RTAPCRPCKMLFRMIRFIYRRLHPVLEWFWLRLGVLWRFLPQKWRTLVRCVRVAIGWQQPAGRSEPQASDEVQKEKASVPMEVDKSEEGEGQPEAAETEDELYCEYDSTWEDEEDQESTARRTRARGSSQRTRRPAASRYNKFSRFETATKDMQNYRHGYPCQIRPQRWSKPASNDKPNLNFYLGQTPSIPDGVYIHDFHKNWFGDYDTLEYVHTYIQWLFPLQEPGVNYEASILTKEEIQDFLKSNTAKKNLLMSYKLMLDFYGIELYNEETGEVRRASNWRERFDNLNSNTHNSLRITRILKCQGTLGFPHYQAPLVHFFLQETLVHGELPNIKDSVLNYYIFAVLNKTERRDLIKFAYLNYDLPDEFVWCPKKIQMMWSRSDIAEAMEWNN</sequence>
<feature type="non-terminal residue" evidence="1">
    <location>
        <position position="1"/>
    </location>
</feature>